<keyword evidence="4" id="KW-1185">Reference proteome</keyword>
<evidence type="ECO:0000256" key="1">
    <source>
        <dbReference type="SAM" id="MobiDB-lite"/>
    </source>
</evidence>
<name>A0A5N7MKG7_9HYPH</name>
<reference evidence="3 4" key="1">
    <citation type="journal article" date="2019" name="Syst. Appl. Microbiol.">
        <title>Microvirga tunisiensis sp. nov., a root nodule symbiotic bacterium isolated from Lupinus micranthus and L. luteus grown in Northern Tunisia.</title>
        <authorList>
            <person name="Msaddak A."/>
            <person name="Rejili M."/>
            <person name="Duran D."/>
            <person name="Mars M."/>
            <person name="Palacios J.M."/>
            <person name="Ruiz-Argueso T."/>
            <person name="Rey L."/>
            <person name="Imperial J."/>
        </authorList>
    </citation>
    <scope>NUCLEOTIDE SEQUENCE [LARGE SCALE GENOMIC DNA]</scope>
    <source>
        <strain evidence="3 4">Lmie10</strain>
    </source>
</reference>
<dbReference type="Proteomes" id="UP000403266">
    <property type="component" value="Unassembled WGS sequence"/>
</dbReference>
<feature type="region of interest" description="Disordered" evidence="1">
    <location>
        <begin position="24"/>
        <end position="78"/>
    </location>
</feature>
<accession>A0A5N7MKG7</accession>
<protein>
    <submittedName>
        <fullName evidence="3">Helix-hairpin-helix domain-containing protein</fullName>
    </submittedName>
</protein>
<dbReference type="Gene3D" id="1.10.150.320">
    <property type="entry name" value="Photosystem II 12 kDa extrinsic protein"/>
    <property type="match status" value="1"/>
</dbReference>
<dbReference type="OrthoDB" id="9787778at2"/>
<dbReference type="AlphaFoldDB" id="A0A5N7MKG7"/>
<dbReference type="EMBL" id="VOSK01000090">
    <property type="protein sequence ID" value="MPR27467.1"/>
    <property type="molecule type" value="Genomic_DNA"/>
</dbReference>
<sequence>MRMSHLGALVALGSLLAAPVLAQTAAPDAGTSSPAAKPPMTGTAPAPSAARPAPSATSSTGALIDINTAPKDQLDKLPQIGEARADAIIKGRPYRAKNELVDKKIIPQNAYDAIKDRIIAHQKS</sequence>
<evidence type="ECO:0000256" key="2">
    <source>
        <dbReference type="SAM" id="SignalP"/>
    </source>
</evidence>
<feature type="compositionally biased region" description="Low complexity" evidence="1">
    <location>
        <begin position="41"/>
        <end position="62"/>
    </location>
</feature>
<evidence type="ECO:0000313" key="4">
    <source>
        <dbReference type="Proteomes" id="UP000403266"/>
    </source>
</evidence>
<dbReference type="SUPFAM" id="SSF81585">
    <property type="entry name" value="PsbU/PolX domain-like"/>
    <property type="match status" value="1"/>
</dbReference>
<feature type="chain" id="PRO_5030135510" evidence="2">
    <location>
        <begin position="23"/>
        <end position="124"/>
    </location>
</feature>
<dbReference type="RefSeq" id="WP_152713755.1">
    <property type="nucleotide sequence ID" value="NZ_VOSJ01000376.1"/>
</dbReference>
<proteinExistence type="predicted"/>
<keyword evidence="2" id="KW-0732">Signal</keyword>
<dbReference type="Pfam" id="PF12836">
    <property type="entry name" value="HHH_3"/>
    <property type="match status" value="1"/>
</dbReference>
<feature type="signal peptide" evidence="2">
    <location>
        <begin position="1"/>
        <end position="22"/>
    </location>
</feature>
<comment type="caution">
    <text evidence="3">The sequence shown here is derived from an EMBL/GenBank/DDBJ whole genome shotgun (WGS) entry which is preliminary data.</text>
</comment>
<gene>
    <name evidence="3" type="ORF">FS320_20350</name>
</gene>
<evidence type="ECO:0000313" key="3">
    <source>
        <dbReference type="EMBL" id="MPR27467.1"/>
    </source>
</evidence>
<organism evidence="3 4">
    <name type="scientific">Microvirga tunisiensis</name>
    <dbReference type="NCBI Taxonomy" id="2108360"/>
    <lineage>
        <taxon>Bacteria</taxon>
        <taxon>Pseudomonadati</taxon>
        <taxon>Pseudomonadota</taxon>
        <taxon>Alphaproteobacteria</taxon>
        <taxon>Hyphomicrobiales</taxon>
        <taxon>Methylobacteriaceae</taxon>
        <taxon>Microvirga</taxon>
    </lineage>
</organism>